<keyword evidence="1" id="KW-0472">Membrane</keyword>
<dbReference type="HOGENOM" id="CLU_1668574_0_0_0"/>
<dbReference type="STRING" id="381764.Fnod_1334"/>
<dbReference type="AlphaFoldDB" id="A7HMP8"/>
<dbReference type="EMBL" id="CP000771">
    <property type="protein sequence ID" value="ABS61181.1"/>
    <property type="molecule type" value="Genomic_DNA"/>
</dbReference>
<proteinExistence type="predicted"/>
<feature type="transmembrane region" description="Helical" evidence="1">
    <location>
        <begin position="12"/>
        <end position="31"/>
    </location>
</feature>
<dbReference type="OrthoDB" id="47629at2"/>
<dbReference type="PROSITE" id="PS51257">
    <property type="entry name" value="PROKAR_LIPOPROTEIN"/>
    <property type="match status" value="1"/>
</dbReference>
<dbReference type="SUPFAM" id="SSF143477">
    <property type="entry name" value="TM1622-like"/>
    <property type="match status" value="1"/>
</dbReference>
<name>A7HMP8_FERNB</name>
<evidence type="ECO:0000313" key="3">
    <source>
        <dbReference type="Proteomes" id="UP000002415"/>
    </source>
</evidence>
<dbReference type="InterPro" id="IPR021636">
    <property type="entry name" value="DUF3242"/>
</dbReference>
<dbReference type="RefSeq" id="WP_011994490.1">
    <property type="nucleotide sequence ID" value="NC_009718.1"/>
</dbReference>
<sequence length="167" mass="19619">MIQKYRLNSFTYIVLVFVLTLLFFSCSVPFIPEVPPSSYSQEAAINVLSNKYYLIDSGYIEGFGDIYLGEGRYAIFDGVDGIFMVFKYDDEEHAKESWNKITKKYNNPFKLKYFKVNMGDYGVFTLRLENTDLYVWYKDNWLIVISGDKIDNFVKDVNEIYKTIKAR</sequence>
<dbReference type="KEGG" id="fno:Fnod_1334"/>
<dbReference type="Proteomes" id="UP000002415">
    <property type="component" value="Chromosome"/>
</dbReference>
<dbReference type="eggNOG" id="ENOG5033DGV">
    <property type="taxonomic scope" value="Bacteria"/>
</dbReference>
<evidence type="ECO:0000256" key="1">
    <source>
        <dbReference type="SAM" id="Phobius"/>
    </source>
</evidence>
<keyword evidence="1" id="KW-1133">Transmembrane helix</keyword>
<evidence type="ECO:0000313" key="2">
    <source>
        <dbReference type="EMBL" id="ABS61181.1"/>
    </source>
</evidence>
<keyword evidence="3" id="KW-1185">Reference proteome</keyword>
<keyword evidence="1" id="KW-0812">Transmembrane</keyword>
<accession>A7HMP8</accession>
<evidence type="ECO:0008006" key="4">
    <source>
        <dbReference type="Google" id="ProtNLM"/>
    </source>
</evidence>
<reference evidence="2 3" key="2">
    <citation type="journal article" date="2009" name="Proc. Natl. Acad. Sci. U.S.A.">
        <title>On the chimeric nature, thermophilic origin, and phylogenetic placement of the Thermotogales.</title>
        <authorList>
            <person name="Zhaxybayeva O."/>
            <person name="Swithers K.S."/>
            <person name="Lapierre P."/>
            <person name="Fournier G.P."/>
            <person name="Bickhart D.M."/>
            <person name="DeBoy R.T."/>
            <person name="Nelson K.E."/>
            <person name="Nesbo C.L."/>
            <person name="Doolittle W.F."/>
            <person name="Gogarten J.P."/>
            <person name="Noll K.M."/>
        </authorList>
    </citation>
    <scope>NUCLEOTIDE SEQUENCE [LARGE SCALE GENOMIC DNA]</scope>
    <source>
        <strain evidence="3">ATCC 35602 / DSM 5306 / Rt17-B1</strain>
    </source>
</reference>
<dbReference type="Gene3D" id="3.40.1000.20">
    <property type="entry name" value="TM1622-like"/>
    <property type="match status" value="1"/>
</dbReference>
<dbReference type="Pfam" id="PF11586">
    <property type="entry name" value="DUF3242"/>
    <property type="match status" value="1"/>
</dbReference>
<gene>
    <name evidence="2" type="ordered locus">Fnod_1334</name>
</gene>
<protein>
    <recommendedName>
        <fullName evidence="4">DUF3242 domain-containing protein</fullName>
    </recommendedName>
</protein>
<reference evidence="2 3" key="1">
    <citation type="submission" date="2007-07" db="EMBL/GenBank/DDBJ databases">
        <title>Complete sequence of Fervidobacterium nodosum Rt17-B1.</title>
        <authorList>
            <consortium name="US DOE Joint Genome Institute"/>
            <person name="Copeland A."/>
            <person name="Lucas S."/>
            <person name="Lapidus A."/>
            <person name="Barry K."/>
            <person name="Glavina del Rio T."/>
            <person name="Dalin E."/>
            <person name="Tice H."/>
            <person name="Pitluck S."/>
            <person name="Saunders E."/>
            <person name="Brettin T."/>
            <person name="Bruce D."/>
            <person name="Detter J.C."/>
            <person name="Han C."/>
            <person name="Schmutz J."/>
            <person name="Larimer F."/>
            <person name="Land M."/>
            <person name="Hauser L."/>
            <person name="Kyrpides N."/>
            <person name="Mikhailova N."/>
            <person name="Nelson K."/>
            <person name="Gogarten J.P."/>
            <person name="Noll K."/>
            <person name="Richardson P."/>
        </authorList>
    </citation>
    <scope>NUCLEOTIDE SEQUENCE [LARGE SCALE GENOMIC DNA]</scope>
    <source>
        <strain evidence="3">ATCC 35602 / DSM 5306 / Rt17-B1</strain>
    </source>
</reference>
<dbReference type="InterPro" id="IPR035951">
    <property type="entry name" value="TM1622-like_sf"/>
</dbReference>
<organism evidence="2 3">
    <name type="scientific">Fervidobacterium nodosum (strain ATCC 35602 / DSM 5306 / Rt17-B1)</name>
    <dbReference type="NCBI Taxonomy" id="381764"/>
    <lineage>
        <taxon>Bacteria</taxon>
        <taxon>Thermotogati</taxon>
        <taxon>Thermotogota</taxon>
        <taxon>Thermotogae</taxon>
        <taxon>Thermotogales</taxon>
        <taxon>Fervidobacteriaceae</taxon>
        <taxon>Fervidobacterium</taxon>
    </lineage>
</organism>